<name>A0A9P8C629_9HELO</name>
<feature type="region of interest" description="Disordered" evidence="2">
    <location>
        <begin position="258"/>
        <end position="312"/>
    </location>
</feature>
<evidence type="ECO:0000313" key="4">
    <source>
        <dbReference type="EMBL" id="KAG9235214.1"/>
    </source>
</evidence>
<accession>A0A9P8C629</accession>
<feature type="compositionally biased region" description="Polar residues" evidence="2">
    <location>
        <begin position="1"/>
        <end position="21"/>
    </location>
</feature>
<evidence type="ECO:0000313" key="5">
    <source>
        <dbReference type="Proteomes" id="UP000824998"/>
    </source>
</evidence>
<dbReference type="AlphaFoldDB" id="A0A9P8C629"/>
<dbReference type="CDD" id="cd14810">
    <property type="entry name" value="bZIP_u1"/>
    <property type="match status" value="1"/>
</dbReference>
<dbReference type="FunFam" id="1.20.5.170:FF:000031">
    <property type="entry name" value="BZIP transcription factor (MeaB)"/>
    <property type="match status" value="1"/>
</dbReference>
<feature type="region of interest" description="Disordered" evidence="2">
    <location>
        <begin position="39"/>
        <end position="89"/>
    </location>
</feature>
<evidence type="ECO:0000256" key="2">
    <source>
        <dbReference type="SAM" id="MobiDB-lite"/>
    </source>
</evidence>
<reference evidence="4" key="1">
    <citation type="journal article" date="2021" name="IMA Fungus">
        <title>Genomic characterization of three marine fungi, including Emericellopsis atlantica sp. nov. with signatures of a generalist lifestyle and marine biomass degradation.</title>
        <authorList>
            <person name="Hagestad O.C."/>
            <person name="Hou L."/>
            <person name="Andersen J.H."/>
            <person name="Hansen E.H."/>
            <person name="Altermark B."/>
            <person name="Li C."/>
            <person name="Kuhnert E."/>
            <person name="Cox R.J."/>
            <person name="Crous P.W."/>
            <person name="Spatafora J.W."/>
            <person name="Lail K."/>
            <person name="Amirebrahimi M."/>
            <person name="Lipzen A."/>
            <person name="Pangilinan J."/>
            <person name="Andreopoulos W."/>
            <person name="Hayes R.D."/>
            <person name="Ng V."/>
            <person name="Grigoriev I.V."/>
            <person name="Jackson S.A."/>
            <person name="Sutton T.D.S."/>
            <person name="Dobson A.D.W."/>
            <person name="Rama T."/>
        </authorList>
    </citation>
    <scope>NUCLEOTIDE SEQUENCE</scope>
    <source>
        <strain evidence="4">TRa018bII</strain>
    </source>
</reference>
<keyword evidence="5" id="KW-1185">Reference proteome</keyword>
<evidence type="ECO:0000259" key="3">
    <source>
        <dbReference type="PROSITE" id="PS50217"/>
    </source>
</evidence>
<dbReference type="PANTHER" id="PTHR37616">
    <property type="entry name" value="BZIP TRANSCRIPTION FACTOR 60-LIKE"/>
    <property type="match status" value="1"/>
</dbReference>
<feature type="region of interest" description="Disordered" evidence="2">
    <location>
        <begin position="198"/>
        <end position="244"/>
    </location>
</feature>
<sequence>MSTSSQSPMDVKSTTSATQSGCLDPLDSLVDFSEYEQVPYHPSAASSPSATKNQFTTRAVSHTPPTLPQSQPVLSGPSHAYDMYRQQTGIPPGSVANTLAINQSNEHINSQYAFSDSYLSGLGPSDDFVDFNTAPRGGMDMDFESPSEPTFFYPDRPTAEFIDPSAIGSSSNNLPATAVLPTQTSNVGRLWPGMHQQQALAKAQAQQKQQQQLIQQQRQSAGMGHSRQPSSQRTRGSNPPSDPIVEEKISQLLNSMRQSSVGSEDMGNDADHMSQGNRMRKDEEEMDEDERLLASEEGKKLSSKERRQLRNKVSARAFRSRRKEYISQLEGEIATKVNENQDLRSQNRSLMEENTRLSDLTRMLLSSPSFSGFLDTLSQNPAAAQTAQQVTQPRVEQAQPQRQVRKDVNPYAAQQQVQQHVGMTLIPEHNMDFSMLDLNTDGGYSYQPQVFSVLSLPEPVIDTEMLSGKPSSFSPIASDDEKVELPKVERVPEAVAVEEPIKTVEVVDEEFDADPTFALFASSPDSAPAAATEEKEFFFDIASIDVFSKPSQYELVAAPIDGSSDATVKKLERLSARMDLVVDRLQHLTMNF</sequence>
<dbReference type="PROSITE" id="PS50217">
    <property type="entry name" value="BZIP"/>
    <property type="match status" value="1"/>
</dbReference>
<feature type="compositionally biased region" description="Low complexity" evidence="2">
    <location>
        <begin position="198"/>
        <end position="219"/>
    </location>
</feature>
<dbReference type="InterPro" id="IPR004827">
    <property type="entry name" value="bZIP"/>
</dbReference>
<dbReference type="Proteomes" id="UP000824998">
    <property type="component" value="Unassembled WGS sequence"/>
</dbReference>
<dbReference type="OrthoDB" id="5571888at2759"/>
<dbReference type="PANTHER" id="PTHR37616:SF2">
    <property type="entry name" value="BZIP DOMAIN-CONTAINING PROTEIN"/>
    <property type="match status" value="1"/>
</dbReference>
<feature type="region of interest" description="Disordered" evidence="2">
    <location>
        <begin position="1"/>
        <end position="23"/>
    </location>
</feature>
<feature type="coiled-coil region" evidence="1">
    <location>
        <begin position="326"/>
        <end position="360"/>
    </location>
</feature>
<proteinExistence type="predicted"/>
<feature type="compositionally biased region" description="Polar residues" evidence="2">
    <location>
        <begin position="227"/>
        <end position="239"/>
    </location>
</feature>
<dbReference type="EMBL" id="MU251438">
    <property type="protein sequence ID" value="KAG9235214.1"/>
    <property type="molecule type" value="Genomic_DNA"/>
</dbReference>
<comment type="caution">
    <text evidence="4">The sequence shown here is derived from an EMBL/GenBank/DDBJ whole genome shotgun (WGS) entry which is preliminary data.</text>
</comment>
<dbReference type="InterPro" id="IPR046347">
    <property type="entry name" value="bZIP_sf"/>
</dbReference>
<organism evidence="4 5">
    <name type="scientific">Amylocarpus encephaloides</name>
    <dbReference type="NCBI Taxonomy" id="45428"/>
    <lineage>
        <taxon>Eukaryota</taxon>
        <taxon>Fungi</taxon>
        <taxon>Dikarya</taxon>
        <taxon>Ascomycota</taxon>
        <taxon>Pezizomycotina</taxon>
        <taxon>Leotiomycetes</taxon>
        <taxon>Helotiales</taxon>
        <taxon>Helotiales incertae sedis</taxon>
        <taxon>Amylocarpus</taxon>
    </lineage>
</organism>
<dbReference type="SMART" id="SM00338">
    <property type="entry name" value="BRLZ"/>
    <property type="match status" value="1"/>
</dbReference>
<protein>
    <submittedName>
        <fullName evidence="4">Cyclic AMP-responsive element-binding protein 3-like protein 3</fullName>
    </submittedName>
</protein>
<keyword evidence="1" id="KW-0175">Coiled coil</keyword>
<feature type="compositionally biased region" description="Polar residues" evidence="2">
    <location>
        <begin position="51"/>
        <end position="73"/>
    </location>
</feature>
<dbReference type="GO" id="GO:0003700">
    <property type="term" value="F:DNA-binding transcription factor activity"/>
    <property type="evidence" value="ECO:0007669"/>
    <property type="project" value="InterPro"/>
</dbReference>
<evidence type="ECO:0000256" key="1">
    <source>
        <dbReference type="SAM" id="Coils"/>
    </source>
</evidence>
<dbReference type="Pfam" id="PF00170">
    <property type="entry name" value="bZIP_1"/>
    <property type="match status" value="1"/>
</dbReference>
<dbReference type="SUPFAM" id="SSF57959">
    <property type="entry name" value="Leucine zipper domain"/>
    <property type="match status" value="1"/>
</dbReference>
<dbReference type="Gene3D" id="1.20.5.170">
    <property type="match status" value="1"/>
</dbReference>
<gene>
    <name evidence="4" type="ORF">BJ875DRAFT_422432</name>
</gene>
<feature type="compositionally biased region" description="Basic and acidic residues" evidence="2">
    <location>
        <begin position="291"/>
        <end position="308"/>
    </location>
</feature>
<feature type="domain" description="BZIP" evidence="3">
    <location>
        <begin position="301"/>
        <end position="364"/>
    </location>
</feature>